<evidence type="ECO:0000313" key="3">
    <source>
        <dbReference type="Proteomes" id="UP000466442"/>
    </source>
</evidence>
<gene>
    <name evidence="2" type="ORF">GE061_008207</name>
</gene>
<comment type="caution">
    <text evidence="2">The sequence shown here is derived from an EMBL/GenBank/DDBJ whole genome shotgun (WGS) entry which is preliminary data.</text>
</comment>
<feature type="coiled-coil region" evidence="1">
    <location>
        <begin position="406"/>
        <end position="433"/>
    </location>
</feature>
<name>A0A8S9WQK6_APOLU</name>
<reference evidence="2" key="1">
    <citation type="journal article" date="2021" name="Mol. Ecol. Resour.">
        <title>Apolygus lucorum genome provides insights into omnivorousness and mesophyll feeding.</title>
        <authorList>
            <person name="Liu Y."/>
            <person name="Liu H."/>
            <person name="Wang H."/>
            <person name="Huang T."/>
            <person name="Liu B."/>
            <person name="Yang B."/>
            <person name="Yin L."/>
            <person name="Li B."/>
            <person name="Zhang Y."/>
            <person name="Zhang S."/>
            <person name="Jiang F."/>
            <person name="Zhang X."/>
            <person name="Ren Y."/>
            <person name="Wang B."/>
            <person name="Wang S."/>
            <person name="Lu Y."/>
            <person name="Wu K."/>
            <person name="Fan W."/>
            <person name="Wang G."/>
        </authorList>
    </citation>
    <scope>NUCLEOTIDE SEQUENCE</scope>
    <source>
        <strain evidence="2">12Hb</strain>
    </source>
</reference>
<sequence>MNPSNGKTGYKGPKLSITSPITFISNDWSKVGESHKKFFFKVPFPIKLNNSDIGLEPEVVLKKHKNSVKRGLTRYRMLKRYHNMDWYFKAQIAKEKRLVELKRDRFEQLCVTAKRVLSDFNKRSDARKDAEIKELFEEYTFLKNKVLETRAELKNKKEQTTFTQASVLSKNRRKKISESGPSPTMTIAKYENELKEANRQKNAILSKVGDLRREIARMMSQRLNYMKSVELCLSNLAQGKKYMLDILQQAVLALKTRGLAMESVQRIIEKRKQNREEVREILEYLKKVYDREGVKAMFFTQKGMRRIIKGSKGGDVSPEVLDAMEKELREKFDTMYQHYIPVASIFWTKALNPVEVGNIYQECTQEYVHIMTYMLAKATKTEKENFLANQMKRKIANEGRKFVMNAKKNKDSLTALQGELAQLENKLNMAKADESYKSFLKEYYLERISDMFSNTDLHFILRIYPNWRKNVDIFGHAMMRVEKIIQKAILVYKKMNQRLYESPFIYNKFGQHVVVIPKDPRKRARALAEIAKRKHMIDADTVPTDTPCPLCLEEERMAEFRQKEDKVRTLKYFEDQIELTWPSEAMRFFVHRIELCGHPGARELQQGMSIAPSKGGKKS</sequence>
<dbReference type="EMBL" id="WIXP02000016">
    <property type="protein sequence ID" value="KAF6198459.1"/>
    <property type="molecule type" value="Genomic_DNA"/>
</dbReference>
<dbReference type="OrthoDB" id="6766775at2759"/>
<evidence type="ECO:0000313" key="2">
    <source>
        <dbReference type="EMBL" id="KAF6198459.1"/>
    </source>
</evidence>
<organism evidence="2 3">
    <name type="scientific">Apolygus lucorum</name>
    <name type="common">Small green plant bug</name>
    <name type="synonym">Lygocoris lucorum</name>
    <dbReference type="NCBI Taxonomy" id="248454"/>
    <lineage>
        <taxon>Eukaryota</taxon>
        <taxon>Metazoa</taxon>
        <taxon>Ecdysozoa</taxon>
        <taxon>Arthropoda</taxon>
        <taxon>Hexapoda</taxon>
        <taxon>Insecta</taxon>
        <taxon>Pterygota</taxon>
        <taxon>Neoptera</taxon>
        <taxon>Paraneoptera</taxon>
        <taxon>Hemiptera</taxon>
        <taxon>Heteroptera</taxon>
        <taxon>Panheteroptera</taxon>
        <taxon>Cimicomorpha</taxon>
        <taxon>Miridae</taxon>
        <taxon>Mirini</taxon>
        <taxon>Apolygus</taxon>
    </lineage>
</organism>
<feature type="coiled-coil region" evidence="1">
    <location>
        <begin position="132"/>
        <end position="159"/>
    </location>
</feature>
<keyword evidence="3" id="KW-1185">Reference proteome</keyword>
<accession>A0A8S9WQK6</accession>
<keyword evidence="1" id="KW-0175">Coiled coil</keyword>
<proteinExistence type="predicted"/>
<dbReference type="Proteomes" id="UP000466442">
    <property type="component" value="Linkage Group LG16"/>
</dbReference>
<feature type="coiled-coil region" evidence="1">
    <location>
        <begin position="187"/>
        <end position="214"/>
    </location>
</feature>
<evidence type="ECO:0000256" key="1">
    <source>
        <dbReference type="SAM" id="Coils"/>
    </source>
</evidence>
<dbReference type="AlphaFoldDB" id="A0A8S9WQK6"/>
<protein>
    <submittedName>
        <fullName evidence="2">Uncharacterized protein</fullName>
    </submittedName>
</protein>